<comment type="caution">
    <text evidence="2">The sequence shown here is derived from an EMBL/GenBank/DDBJ whole genome shotgun (WGS) entry which is preliminary data.</text>
</comment>
<feature type="domain" description="HTH cro/C1-type" evidence="1">
    <location>
        <begin position="53"/>
        <end position="107"/>
    </location>
</feature>
<dbReference type="AlphaFoldDB" id="A0A1V2R0X9"/>
<dbReference type="Pfam" id="PF01381">
    <property type="entry name" value="HTH_3"/>
    <property type="match status" value="1"/>
</dbReference>
<dbReference type="CDD" id="cd00093">
    <property type="entry name" value="HTH_XRE"/>
    <property type="match status" value="1"/>
</dbReference>
<dbReference type="SMART" id="SM00530">
    <property type="entry name" value="HTH_XRE"/>
    <property type="match status" value="1"/>
</dbReference>
<dbReference type="PROSITE" id="PS50943">
    <property type="entry name" value="HTH_CROC1"/>
    <property type="match status" value="1"/>
</dbReference>
<gene>
    <name evidence="2" type="ORF">BSK71_16075</name>
</gene>
<dbReference type="SUPFAM" id="SSF47413">
    <property type="entry name" value="lambda repressor-like DNA-binding domains"/>
    <property type="match status" value="1"/>
</dbReference>
<evidence type="ECO:0000313" key="2">
    <source>
        <dbReference type="EMBL" id="ONK03418.1"/>
    </source>
</evidence>
<sequence>MNTPATAPTLLKLDAISEAIDELRHELARSDASSKEVMLEDHIHSLDVFGAQLNTRRKALGIELATLELQTGVSLSTLKRLFKDPAQVKFATVYSVCSALGIKLCAVK</sequence>
<proteinExistence type="predicted"/>
<accession>A0A1V2R0X9</accession>
<dbReference type="InterPro" id="IPR001387">
    <property type="entry name" value="Cro/C1-type_HTH"/>
</dbReference>
<organism evidence="2 3">
    <name type="scientific">Pectobacterium actinidiae</name>
    <dbReference type="NCBI Taxonomy" id="1507808"/>
    <lineage>
        <taxon>Bacteria</taxon>
        <taxon>Pseudomonadati</taxon>
        <taxon>Pseudomonadota</taxon>
        <taxon>Gammaproteobacteria</taxon>
        <taxon>Enterobacterales</taxon>
        <taxon>Pectobacteriaceae</taxon>
        <taxon>Pectobacterium</taxon>
    </lineage>
</organism>
<dbReference type="InterPro" id="IPR010982">
    <property type="entry name" value="Lambda_DNA-bd_dom_sf"/>
</dbReference>
<dbReference type="Proteomes" id="UP000189286">
    <property type="component" value="Unassembled WGS sequence"/>
</dbReference>
<dbReference type="GO" id="GO:0003677">
    <property type="term" value="F:DNA binding"/>
    <property type="evidence" value="ECO:0007669"/>
    <property type="project" value="InterPro"/>
</dbReference>
<dbReference type="EMBL" id="MPUJ01000011">
    <property type="protein sequence ID" value="ONK03418.1"/>
    <property type="molecule type" value="Genomic_DNA"/>
</dbReference>
<evidence type="ECO:0000313" key="3">
    <source>
        <dbReference type="Proteomes" id="UP000189286"/>
    </source>
</evidence>
<protein>
    <recommendedName>
        <fullName evidence="1">HTH cro/C1-type domain-containing protein</fullName>
    </recommendedName>
</protein>
<evidence type="ECO:0000259" key="1">
    <source>
        <dbReference type="PROSITE" id="PS50943"/>
    </source>
</evidence>
<name>A0A1V2R0X9_9GAMM</name>
<dbReference type="Gene3D" id="1.10.260.40">
    <property type="entry name" value="lambda repressor-like DNA-binding domains"/>
    <property type="match status" value="1"/>
</dbReference>
<dbReference type="RefSeq" id="WP_039363945.1">
    <property type="nucleotide sequence ID" value="NZ_CP097896.1"/>
</dbReference>
<reference evidence="3" key="1">
    <citation type="submission" date="2016-11" db="EMBL/GenBank/DDBJ databases">
        <authorList>
            <person name="Panda P."/>
            <person name="Visnovsky S."/>
            <person name="Pitman A."/>
        </authorList>
    </citation>
    <scope>NUCLEOTIDE SEQUENCE [LARGE SCALE GENOMIC DNA]</scope>
    <source>
        <strain evidence="3">ICMP 9972</strain>
    </source>
</reference>